<dbReference type="EMBL" id="JAPEVB010000001">
    <property type="protein sequence ID" value="KAJ4397401.1"/>
    <property type="molecule type" value="Genomic_DNA"/>
</dbReference>
<evidence type="ECO:0000256" key="1">
    <source>
        <dbReference type="ARBA" id="ARBA00023002"/>
    </source>
</evidence>
<dbReference type="InterPro" id="IPR011032">
    <property type="entry name" value="GroES-like_sf"/>
</dbReference>
<sequence length="344" mass="37163">MAKDTSTSYVFAKRPTADVVPGETFSAVTGPAPTEADLQDGEVIFETHYLSLDPSMRVWLKEKPSYLPPLQIGETMRGIGAGEILASKNPAFKVGDWATGFCGWKEIAKLGPKEIMQAPRLPGVEKPDLLGVLGTTGLTAYFGLEKIGQPKEGELVVISGAAGATGSIVGQICKLKGCRVVGIAGSSDKCAWLKELGFDEALNYKDADFKSQFLEATKDKIDVYWDNVGGEILDLALGQAKLRGRIVKCGSISAYNGSETEALESFNNLGQVTTMRLRMEGFIVLDYIPEYPEGIKQLATWLSQGKIKGKNTIIKGGIERAEYALNDLFKGLNTGKLVVEVKEQ</sequence>
<evidence type="ECO:0000259" key="4">
    <source>
        <dbReference type="SMART" id="SM00829"/>
    </source>
</evidence>
<reference evidence="5" key="1">
    <citation type="submission" date="2022-10" db="EMBL/GenBank/DDBJ databases">
        <title>Tapping the CABI collections for fungal endophytes: first genome assemblies for Collariella, Neodidymelliopsis, Ascochyta clinopodiicola, Didymella pomorum, Didymosphaeria variabile, Neocosmospora piperis and Neocucurbitaria cava.</title>
        <authorList>
            <person name="Hill R."/>
        </authorList>
    </citation>
    <scope>NUCLEOTIDE SEQUENCE</scope>
    <source>
        <strain evidence="5">IMI 355082</strain>
    </source>
</reference>
<evidence type="ECO:0000313" key="5">
    <source>
        <dbReference type="EMBL" id="KAJ4397401.1"/>
    </source>
</evidence>
<dbReference type="CDD" id="cd05288">
    <property type="entry name" value="PGDH"/>
    <property type="match status" value="1"/>
</dbReference>
<evidence type="ECO:0000256" key="2">
    <source>
        <dbReference type="ARBA" id="ARBA00069006"/>
    </source>
</evidence>
<evidence type="ECO:0000313" key="6">
    <source>
        <dbReference type="Proteomes" id="UP001140453"/>
    </source>
</evidence>
<dbReference type="InterPro" id="IPR020843">
    <property type="entry name" value="ER"/>
</dbReference>
<dbReference type="InterPro" id="IPR036291">
    <property type="entry name" value="NAD(P)-bd_dom_sf"/>
</dbReference>
<dbReference type="Gene3D" id="3.90.180.10">
    <property type="entry name" value="Medium-chain alcohol dehydrogenases, catalytic domain"/>
    <property type="match status" value="1"/>
</dbReference>
<name>A0A9W9D2W4_9PEZI</name>
<dbReference type="FunFam" id="3.40.50.720:FF:000121">
    <property type="entry name" value="Prostaglandin reductase 2"/>
    <property type="match status" value="1"/>
</dbReference>
<comment type="caution">
    <text evidence="5">The sequence shown here is derived from an EMBL/GenBank/DDBJ whole genome shotgun (WGS) entry which is preliminary data.</text>
</comment>
<proteinExistence type="predicted"/>
<protein>
    <recommendedName>
        <fullName evidence="2">Dehydrogenase FUB6</fullName>
    </recommendedName>
    <alternativeName>
        <fullName evidence="3">Fusaric acid biosynthesis protein 6</fullName>
    </alternativeName>
</protein>
<dbReference type="Pfam" id="PF00107">
    <property type="entry name" value="ADH_zinc_N"/>
    <property type="match status" value="1"/>
</dbReference>
<evidence type="ECO:0000256" key="3">
    <source>
        <dbReference type="ARBA" id="ARBA00083301"/>
    </source>
</evidence>
<dbReference type="SUPFAM" id="SSF50129">
    <property type="entry name" value="GroES-like"/>
    <property type="match status" value="1"/>
</dbReference>
<keyword evidence="6" id="KW-1185">Reference proteome</keyword>
<dbReference type="SMART" id="SM00829">
    <property type="entry name" value="PKS_ER"/>
    <property type="match status" value="1"/>
</dbReference>
<organism evidence="5 6">
    <name type="scientific">Gnomoniopsis smithogilvyi</name>
    <dbReference type="NCBI Taxonomy" id="1191159"/>
    <lineage>
        <taxon>Eukaryota</taxon>
        <taxon>Fungi</taxon>
        <taxon>Dikarya</taxon>
        <taxon>Ascomycota</taxon>
        <taxon>Pezizomycotina</taxon>
        <taxon>Sordariomycetes</taxon>
        <taxon>Sordariomycetidae</taxon>
        <taxon>Diaporthales</taxon>
        <taxon>Gnomoniaceae</taxon>
        <taxon>Gnomoniopsis</taxon>
    </lineage>
</organism>
<keyword evidence="1" id="KW-0560">Oxidoreductase</keyword>
<dbReference type="InterPro" id="IPR013149">
    <property type="entry name" value="ADH-like_C"/>
</dbReference>
<accession>A0A9W9D2W4</accession>
<dbReference type="OrthoDB" id="809632at2759"/>
<feature type="domain" description="Enoyl reductase (ER)" evidence="4">
    <location>
        <begin position="23"/>
        <end position="339"/>
    </location>
</feature>
<dbReference type="InterPro" id="IPR041694">
    <property type="entry name" value="ADH_N_2"/>
</dbReference>
<dbReference type="PANTHER" id="PTHR43205">
    <property type="entry name" value="PROSTAGLANDIN REDUCTASE"/>
    <property type="match status" value="1"/>
</dbReference>
<gene>
    <name evidence="5" type="ORF">N0V93_001628</name>
</gene>
<dbReference type="GO" id="GO:0016628">
    <property type="term" value="F:oxidoreductase activity, acting on the CH-CH group of donors, NAD or NADP as acceptor"/>
    <property type="evidence" value="ECO:0007669"/>
    <property type="project" value="InterPro"/>
</dbReference>
<dbReference type="PANTHER" id="PTHR43205:SF42">
    <property type="entry name" value="ALCOHOL DEHYDROGENASE, ZINC-CONTAINING (AFU_ORTHOLOGUE AFUA_7G04530)"/>
    <property type="match status" value="1"/>
</dbReference>
<dbReference type="SUPFAM" id="SSF51735">
    <property type="entry name" value="NAD(P)-binding Rossmann-fold domains"/>
    <property type="match status" value="1"/>
</dbReference>
<dbReference type="Proteomes" id="UP001140453">
    <property type="component" value="Unassembled WGS sequence"/>
</dbReference>
<dbReference type="Gene3D" id="3.40.50.720">
    <property type="entry name" value="NAD(P)-binding Rossmann-like Domain"/>
    <property type="match status" value="1"/>
</dbReference>
<dbReference type="InterPro" id="IPR045010">
    <property type="entry name" value="MDR_fam"/>
</dbReference>
<dbReference type="AlphaFoldDB" id="A0A9W9D2W4"/>
<dbReference type="Pfam" id="PF16884">
    <property type="entry name" value="ADH_N_2"/>
    <property type="match status" value="1"/>
</dbReference>